<dbReference type="InterPro" id="IPR040454">
    <property type="entry name" value="TF_IIIC_Tfc1/Sfc1"/>
</dbReference>
<dbReference type="InterPro" id="IPR041499">
    <property type="entry name" value="Tfc1/Sfc1_N"/>
</dbReference>
<keyword evidence="3" id="KW-0804">Transcription</keyword>
<evidence type="ECO:0000256" key="5">
    <source>
        <dbReference type="SAM" id="MobiDB-lite"/>
    </source>
</evidence>
<proteinExistence type="predicted"/>
<evidence type="ECO:0000259" key="6">
    <source>
        <dbReference type="Pfam" id="PF09734"/>
    </source>
</evidence>
<organism evidence="8 9">
    <name type="scientific">[Myrmecia] bisecta</name>
    <dbReference type="NCBI Taxonomy" id="41462"/>
    <lineage>
        <taxon>Eukaryota</taxon>
        <taxon>Viridiplantae</taxon>
        <taxon>Chlorophyta</taxon>
        <taxon>core chlorophytes</taxon>
        <taxon>Trebouxiophyceae</taxon>
        <taxon>Trebouxiales</taxon>
        <taxon>Trebouxiaceae</taxon>
        <taxon>Myrmecia</taxon>
    </lineage>
</organism>
<reference evidence="8 9" key="1">
    <citation type="journal article" date="2024" name="Nat. Commun.">
        <title>Phylogenomics reveals the evolutionary origins of lichenization in chlorophyte algae.</title>
        <authorList>
            <person name="Puginier C."/>
            <person name="Libourel C."/>
            <person name="Otte J."/>
            <person name="Skaloud P."/>
            <person name="Haon M."/>
            <person name="Grisel S."/>
            <person name="Petersen M."/>
            <person name="Berrin J.G."/>
            <person name="Delaux P.M."/>
            <person name="Dal Grande F."/>
            <person name="Keller J."/>
        </authorList>
    </citation>
    <scope>NUCLEOTIDE SEQUENCE [LARGE SCALE GENOMIC DNA]</scope>
    <source>
        <strain evidence="8 9">SAG 2043</strain>
    </source>
</reference>
<dbReference type="GO" id="GO:0001003">
    <property type="term" value="F:RNA polymerase III type 2 promoter sequence-specific DNA binding"/>
    <property type="evidence" value="ECO:0007669"/>
    <property type="project" value="TreeGrafter"/>
</dbReference>
<keyword evidence="4" id="KW-0539">Nucleus</keyword>
<dbReference type="InterPro" id="IPR019136">
    <property type="entry name" value="TF_IIIC_su-5_HTH"/>
</dbReference>
<evidence type="ECO:0000313" key="8">
    <source>
        <dbReference type="EMBL" id="KAK9819818.1"/>
    </source>
</evidence>
<dbReference type="Pfam" id="PF09734">
    <property type="entry name" value="Tau95"/>
    <property type="match status" value="1"/>
</dbReference>
<evidence type="ECO:0000256" key="2">
    <source>
        <dbReference type="ARBA" id="ARBA00023125"/>
    </source>
</evidence>
<evidence type="ECO:0000259" key="7">
    <source>
        <dbReference type="Pfam" id="PF17682"/>
    </source>
</evidence>
<feature type="domain" description="Transcription factor IIIC subunit Tfc1/Sfc1 triple barrel" evidence="7">
    <location>
        <begin position="15"/>
        <end position="64"/>
    </location>
</feature>
<evidence type="ECO:0000256" key="4">
    <source>
        <dbReference type="ARBA" id="ARBA00023242"/>
    </source>
</evidence>
<keyword evidence="9" id="KW-1185">Reference proteome</keyword>
<evidence type="ECO:0000313" key="9">
    <source>
        <dbReference type="Proteomes" id="UP001489004"/>
    </source>
</evidence>
<comment type="caution">
    <text evidence="8">The sequence shown here is derived from an EMBL/GenBank/DDBJ whole genome shotgun (WGS) entry which is preliminary data.</text>
</comment>
<feature type="compositionally biased region" description="Acidic residues" evidence="5">
    <location>
        <begin position="433"/>
        <end position="458"/>
    </location>
</feature>
<dbReference type="InterPro" id="IPR042536">
    <property type="entry name" value="TFIIIC_tauA_Sfc1"/>
</dbReference>
<dbReference type="Proteomes" id="UP001489004">
    <property type="component" value="Unassembled WGS sequence"/>
</dbReference>
<dbReference type="GO" id="GO:0000127">
    <property type="term" value="C:transcription factor TFIIIC complex"/>
    <property type="evidence" value="ECO:0007669"/>
    <property type="project" value="InterPro"/>
</dbReference>
<evidence type="ECO:0000256" key="1">
    <source>
        <dbReference type="ARBA" id="ARBA00004123"/>
    </source>
</evidence>
<comment type="subcellular location">
    <subcellularLocation>
        <location evidence="1">Nucleus</location>
    </subcellularLocation>
</comment>
<protein>
    <recommendedName>
        <fullName evidence="10">Transcription factor IIIC subunit 5 HTH domain-containing protein</fullName>
    </recommendedName>
</protein>
<dbReference type="EMBL" id="JALJOR010000003">
    <property type="protein sequence ID" value="KAK9819818.1"/>
    <property type="molecule type" value="Genomic_DNA"/>
</dbReference>
<keyword evidence="2" id="KW-0238">DNA-binding</keyword>
<dbReference type="Pfam" id="PF17682">
    <property type="entry name" value="Tau95_N"/>
    <property type="match status" value="1"/>
</dbReference>
<dbReference type="PANTHER" id="PTHR13230:SF5">
    <property type="entry name" value="GENERAL TRANSCRIPTION FACTOR 3C POLYPEPTIDE 5"/>
    <property type="match status" value="1"/>
</dbReference>
<sequence length="458" mass="48967">MVSVTQPVPSQQVLLVEYPGYVQNVDAALDTLGGTQAIAAQHNGTSNFLALRFRPGDPLTHPVFTGLADYQYVGQDSRPAEARMPQGSSPFGVSEEALLCAPPLFTKMDIPLDYAFRSFYSDDPASFKAGLGGAKKGKLAAHVINFFSVIVPQPPSTEPAAGGALDPGVQSVLALLGPLLRGRAIWSLALLAEQLPDVSRPELEAALPKACYVFRNGPWRGLWIRRGYNPRDDSGSRAYQALEYHLPAEWYAAIAAQKRLDGQNGAAAASTSGPGAAVPPTASNMTDLHRFVAVPSTQETVLQLHDLQDDRLQALLKDAPRLQACDAKTGWFSGEVWVQIQGLVKARFQQLLDRAFPGGGQPQHIADGAEAMEVDAAEQPSTTADETADNADGGGNDILPATYLRSLLAQMPPDTAHQGPPDASGAAYGQMALDDEYEIFEDDDEEDDNDDEGGESDQ</sequence>
<dbReference type="PANTHER" id="PTHR13230">
    <property type="entry name" value="GENERAL TRANSCRIPTION FACTOR IIIC, POLYPEPTIDE 5"/>
    <property type="match status" value="1"/>
</dbReference>
<dbReference type="GO" id="GO:0001002">
    <property type="term" value="F:RNA polymerase III type 1 promoter sequence-specific DNA binding"/>
    <property type="evidence" value="ECO:0007669"/>
    <property type="project" value="TreeGrafter"/>
</dbReference>
<dbReference type="Gene3D" id="3.30.200.160">
    <property type="entry name" value="TFIIIC, subcomplex tauA, subunit Sfc1, barrel domain"/>
    <property type="match status" value="1"/>
</dbReference>
<dbReference type="GO" id="GO:0005634">
    <property type="term" value="C:nucleus"/>
    <property type="evidence" value="ECO:0007669"/>
    <property type="project" value="UniProtKB-SubCell"/>
</dbReference>
<evidence type="ECO:0008006" key="10">
    <source>
        <dbReference type="Google" id="ProtNLM"/>
    </source>
</evidence>
<dbReference type="AlphaFoldDB" id="A0AAW1QEH4"/>
<name>A0AAW1QEH4_9CHLO</name>
<dbReference type="GO" id="GO:0006384">
    <property type="term" value="P:transcription initiation at RNA polymerase III promoter"/>
    <property type="evidence" value="ECO:0007669"/>
    <property type="project" value="InterPro"/>
</dbReference>
<evidence type="ECO:0000256" key="3">
    <source>
        <dbReference type="ARBA" id="ARBA00023163"/>
    </source>
</evidence>
<feature type="domain" description="Transcription factor IIIC subunit 5 HTH" evidence="6">
    <location>
        <begin position="100"/>
        <end position="244"/>
    </location>
</feature>
<accession>A0AAW1QEH4</accession>
<feature type="region of interest" description="Disordered" evidence="5">
    <location>
        <begin position="374"/>
        <end position="458"/>
    </location>
</feature>
<gene>
    <name evidence="8" type="ORF">WJX72_002751</name>
</gene>